<keyword evidence="3" id="KW-1185">Reference proteome</keyword>
<dbReference type="AlphaFoldDB" id="J3LZP6"/>
<feature type="region of interest" description="Disordered" evidence="1">
    <location>
        <begin position="25"/>
        <end position="48"/>
    </location>
</feature>
<dbReference type="Proteomes" id="UP000006038">
    <property type="component" value="Chromosome 4"/>
</dbReference>
<reference evidence="2" key="1">
    <citation type="journal article" date="2013" name="Nat. Commun.">
        <title>Whole-genome sequencing of Oryza brachyantha reveals mechanisms underlying Oryza genome evolution.</title>
        <authorList>
            <person name="Chen J."/>
            <person name="Huang Q."/>
            <person name="Gao D."/>
            <person name="Wang J."/>
            <person name="Lang Y."/>
            <person name="Liu T."/>
            <person name="Li B."/>
            <person name="Bai Z."/>
            <person name="Luis Goicoechea J."/>
            <person name="Liang C."/>
            <person name="Chen C."/>
            <person name="Zhang W."/>
            <person name="Sun S."/>
            <person name="Liao Y."/>
            <person name="Zhang X."/>
            <person name="Yang L."/>
            <person name="Song C."/>
            <person name="Wang M."/>
            <person name="Shi J."/>
            <person name="Liu G."/>
            <person name="Liu J."/>
            <person name="Zhou H."/>
            <person name="Zhou W."/>
            <person name="Yu Q."/>
            <person name="An N."/>
            <person name="Chen Y."/>
            <person name="Cai Q."/>
            <person name="Wang B."/>
            <person name="Liu B."/>
            <person name="Min J."/>
            <person name="Huang Y."/>
            <person name="Wu H."/>
            <person name="Li Z."/>
            <person name="Zhang Y."/>
            <person name="Yin Y."/>
            <person name="Song W."/>
            <person name="Jiang J."/>
            <person name="Jackson S.A."/>
            <person name="Wing R.A."/>
            <person name="Wang J."/>
            <person name="Chen M."/>
        </authorList>
    </citation>
    <scope>NUCLEOTIDE SEQUENCE [LARGE SCALE GENOMIC DNA]</scope>
    <source>
        <strain evidence="2">cv. IRGC 101232</strain>
    </source>
</reference>
<sequence>MLINNSPGHLSKDIHNVIRSQSHRLASTLQLPKQATDKPWGEQEESGGRVAHWCSNHDSVVAMGIEARQRLRRHVALSPQRVARLYRLRAQMRLMYRRVAGIR</sequence>
<dbReference type="HOGENOM" id="CLU_2267920_0_0_1"/>
<evidence type="ECO:0000313" key="3">
    <source>
        <dbReference type="Proteomes" id="UP000006038"/>
    </source>
</evidence>
<dbReference type="EnsemblPlants" id="OB04G26210.1">
    <property type="protein sequence ID" value="OB04G26210.1"/>
    <property type="gene ID" value="OB04G26210"/>
</dbReference>
<dbReference type="Gramene" id="OB04G26210.1">
    <property type="protein sequence ID" value="OB04G26210.1"/>
    <property type="gene ID" value="OB04G26210"/>
</dbReference>
<protein>
    <submittedName>
        <fullName evidence="2">Uncharacterized protein</fullName>
    </submittedName>
</protein>
<organism evidence="2">
    <name type="scientific">Oryza brachyantha</name>
    <name type="common">malo sina</name>
    <dbReference type="NCBI Taxonomy" id="4533"/>
    <lineage>
        <taxon>Eukaryota</taxon>
        <taxon>Viridiplantae</taxon>
        <taxon>Streptophyta</taxon>
        <taxon>Embryophyta</taxon>
        <taxon>Tracheophyta</taxon>
        <taxon>Spermatophyta</taxon>
        <taxon>Magnoliopsida</taxon>
        <taxon>Liliopsida</taxon>
        <taxon>Poales</taxon>
        <taxon>Poaceae</taxon>
        <taxon>BOP clade</taxon>
        <taxon>Oryzoideae</taxon>
        <taxon>Oryzeae</taxon>
        <taxon>Oryzinae</taxon>
        <taxon>Oryza</taxon>
    </lineage>
</organism>
<evidence type="ECO:0000256" key="1">
    <source>
        <dbReference type="SAM" id="MobiDB-lite"/>
    </source>
</evidence>
<accession>J3LZP6</accession>
<evidence type="ECO:0000313" key="2">
    <source>
        <dbReference type="EnsemblPlants" id="OB04G26210.1"/>
    </source>
</evidence>
<proteinExistence type="predicted"/>
<reference evidence="2" key="2">
    <citation type="submission" date="2013-04" db="UniProtKB">
        <authorList>
            <consortium name="EnsemblPlants"/>
        </authorList>
    </citation>
    <scope>IDENTIFICATION</scope>
</reference>
<name>J3LZP6_ORYBR</name>